<dbReference type="GO" id="GO:0016709">
    <property type="term" value="F:oxidoreductase activity, acting on paired donors, with incorporation or reduction of molecular oxygen, NAD(P)H as one donor, and incorporation of one atom of oxygen"/>
    <property type="evidence" value="ECO:0007669"/>
    <property type="project" value="UniProtKB-ARBA"/>
</dbReference>
<dbReference type="GO" id="GO:0071949">
    <property type="term" value="F:FAD binding"/>
    <property type="evidence" value="ECO:0007669"/>
    <property type="project" value="InterPro"/>
</dbReference>
<evidence type="ECO:0000313" key="6">
    <source>
        <dbReference type="Proteomes" id="UP000028488"/>
    </source>
</evidence>
<dbReference type="SUPFAM" id="SSF51905">
    <property type="entry name" value="FAD/NAD(P)-binding domain"/>
    <property type="match status" value="1"/>
</dbReference>
<dbReference type="Gene3D" id="3.30.70.2450">
    <property type="match status" value="1"/>
</dbReference>
<evidence type="ECO:0000259" key="4">
    <source>
        <dbReference type="Pfam" id="PF01494"/>
    </source>
</evidence>
<evidence type="ECO:0000256" key="1">
    <source>
        <dbReference type="ARBA" id="ARBA00001974"/>
    </source>
</evidence>
<dbReference type="InterPro" id="IPR050641">
    <property type="entry name" value="RIFMO-like"/>
</dbReference>
<dbReference type="eggNOG" id="COG0654">
    <property type="taxonomic scope" value="Bacteria"/>
</dbReference>
<dbReference type="AlphaFoldDB" id="A0A076EU58"/>
<accession>A0A076EU58</accession>
<reference evidence="5 6" key="1">
    <citation type="submission" date="2014-07" db="EMBL/GenBank/DDBJ databases">
        <title>Genome Sequence of Rhodococcus opacus Strain R7, a Biodegrader of Mono- and Polycyclic Aromatic Hydrocarbons.</title>
        <authorList>
            <person name="Di Gennaro P."/>
            <person name="Zampolli J."/>
            <person name="Presti I."/>
            <person name="Cappelletti M."/>
            <person name="D'Ursi P."/>
            <person name="Orro A."/>
            <person name="Mezzelani A."/>
            <person name="Milanesi L."/>
        </authorList>
    </citation>
    <scope>NUCLEOTIDE SEQUENCE [LARGE SCALE GENOMIC DNA]</scope>
    <source>
        <strain evidence="5 6">R7</strain>
    </source>
</reference>
<dbReference type="Pfam" id="PF01494">
    <property type="entry name" value="FAD_binding_3"/>
    <property type="match status" value="1"/>
</dbReference>
<dbReference type="EMBL" id="CP008947">
    <property type="protein sequence ID" value="AII08743.1"/>
    <property type="molecule type" value="Genomic_DNA"/>
</dbReference>
<dbReference type="PRINTS" id="PR00420">
    <property type="entry name" value="RNGMNOXGNASE"/>
</dbReference>
<proteinExistence type="predicted"/>
<dbReference type="InterPro" id="IPR002938">
    <property type="entry name" value="FAD-bd"/>
</dbReference>
<dbReference type="Proteomes" id="UP000028488">
    <property type="component" value="Chromosome"/>
</dbReference>
<dbReference type="Gene3D" id="3.50.50.60">
    <property type="entry name" value="FAD/NAD(P)-binding domain"/>
    <property type="match status" value="1"/>
</dbReference>
<feature type="domain" description="FAD-binding" evidence="4">
    <location>
        <begin position="12"/>
        <end position="344"/>
    </location>
</feature>
<dbReference type="Gene3D" id="3.40.30.120">
    <property type="match status" value="1"/>
</dbReference>
<evidence type="ECO:0000256" key="3">
    <source>
        <dbReference type="ARBA" id="ARBA00022827"/>
    </source>
</evidence>
<comment type="cofactor">
    <cofactor evidence="1">
        <name>FAD</name>
        <dbReference type="ChEBI" id="CHEBI:57692"/>
    </cofactor>
</comment>
<evidence type="ECO:0000256" key="2">
    <source>
        <dbReference type="ARBA" id="ARBA00022630"/>
    </source>
</evidence>
<protein>
    <submittedName>
        <fullName evidence="5">Aromatic ring hydroxylase</fullName>
    </submittedName>
</protein>
<sequence length="506" mass="53669">MTEADDLRQHYRIVVVGGGPVGSLTALELARSGIDVLVLEAAPHTTDVPKAGTIHARSIQLLTRRGHFAAPDVDAGAASTTFHYAGVWGLEITAPPGEGPAIAGIGQSDLERLFTARLIGLGTPVLKAAMVTGVDQDDGGATVTFTHEGRTRRVTADWVVGADGARSIVRRSVGIPATETAPTAAALLGLAVLDDPATAPRGWVRTERGWTVLNVNHGGFSRIITFDLDGPHEDHRRPLTAEELQETVDRFAGRPVPFRNARSLSRFSDYSRLVDDYRLGRVLLVGDAAHVHFPLGGQGLNLGIGDAVGLSWRLALVARGQADPSVLDVYSRERHACAAGVIANVADQRERMRIGVDGDRLRHELDVLLEDRDRNRALGSVISAQSQPAPSTLQDAARGDFAANTVLETDTGVTDLIRLHVAAGNRGLLLCGDASESARALVEPCWGERVRVIPARNLGPTTVLVRPDGEVAWSGEPGDGSELVARLAETFGGSATRARLTSAGTR</sequence>
<dbReference type="Pfam" id="PF21274">
    <property type="entry name" value="Rng_hyd_C"/>
    <property type="match status" value="1"/>
</dbReference>
<organism evidence="5 6">
    <name type="scientific">Rhodococcus opacus</name>
    <name type="common">Nocardia opaca</name>
    <dbReference type="NCBI Taxonomy" id="37919"/>
    <lineage>
        <taxon>Bacteria</taxon>
        <taxon>Bacillati</taxon>
        <taxon>Actinomycetota</taxon>
        <taxon>Actinomycetes</taxon>
        <taxon>Mycobacteriales</taxon>
        <taxon>Nocardiaceae</taxon>
        <taxon>Rhodococcus</taxon>
    </lineage>
</organism>
<keyword evidence="2" id="KW-0285">Flavoprotein</keyword>
<dbReference type="PANTHER" id="PTHR43004:SF19">
    <property type="entry name" value="BINDING MONOOXYGENASE, PUTATIVE (JCVI)-RELATED"/>
    <property type="match status" value="1"/>
</dbReference>
<name>A0A076EU58_RHOOP</name>
<dbReference type="InterPro" id="IPR036188">
    <property type="entry name" value="FAD/NAD-bd_sf"/>
</dbReference>
<dbReference type="PANTHER" id="PTHR43004">
    <property type="entry name" value="TRK SYSTEM POTASSIUM UPTAKE PROTEIN"/>
    <property type="match status" value="1"/>
</dbReference>
<dbReference type="RefSeq" id="WP_128641389.1">
    <property type="nucleotide sequence ID" value="NZ_CP008947.1"/>
</dbReference>
<keyword evidence="3" id="KW-0274">FAD</keyword>
<gene>
    <name evidence="5" type="ORF">EP51_30615</name>
</gene>
<evidence type="ECO:0000313" key="5">
    <source>
        <dbReference type="EMBL" id="AII08743.1"/>
    </source>
</evidence>